<feature type="compositionally biased region" description="Basic residues" evidence="1">
    <location>
        <begin position="91"/>
        <end position="107"/>
    </location>
</feature>
<dbReference type="AlphaFoldDB" id="A0A0B1PDG2"/>
<feature type="region of interest" description="Disordered" evidence="1">
    <location>
        <begin position="81"/>
        <end position="131"/>
    </location>
</feature>
<evidence type="ECO:0000313" key="2">
    <source>
        <dbReference type="EMBL" id="KHJ35375.1"/>
    </source>
</evidence>
<dbReference type="EMBL" id="JNVN01000421">
    <property type="protein sequence ID" value="KHJ35375.1"/>
    <property type="molecule type" value="Genomic_DNA"/>
</dbReference>
<comment type="caution">
    <text evidence="2">The sequence shown here is derived from an EMBL/GenBank/DDBJ whole genome shotgun (WGS) entry which is preliminary data.</text>
</comment>
<evidence type="ECO:0000256" key="1">
    <source>
        <dbReference type="SAM" id="MobiDB-lite"/>
    </source>
</evidence>
<dbReference type="HOGENOM" id="CLU_1023763_0_0_1"/>
<keyword evidence="3" id="KW-1185">Reference proteome</keyword>
<name>A0A0B1PDG2_UNCNE</name>
<accession>A0A0B1PDG2</accession>
<reference evidence="2 3" key="1">
    <citation type="journal article" date="2014" name="BMC Genomics">
        <title>Adaptive genomic structural variation in the grape powdery mildew pathogen, Erysiphe necator.</title>
        <authorList>
            <person name="Jones L."/>
            <person name="Riaz S."/>
            <person name="Morales-Cruz A."/>
            <person name="Amrine K.C."/>
            <person name="McGuire B."/>
            <person name="Gubler W.D."/>
            <person name="Walker M.A."/>
            <person name="Cantu D."/>
        </authorList>
    </citation>
    <scope>NUCLEOTIDE SEQUENCE [LARGE SCALE GENOMIC DNA]</scope>
    <source>
        <strain evidence="3">c</strain>
    </source>
</reference>
<evidence type="ECO:0000313" key="3">
    <source>
        <dbReference type="Proteomes" id="UP000030854"/>
    </source>
</evidence>
<sequence>MSTAVSLKYPVVKFQATVTSIRESQLVYRELHPTSIIAFLNSNKTEKLSPSSQSDENKKCAYCNRRGHLRESCFSWLEKKTPDGSKWSTKNPKKAAKKHKLKEKSSRRRGEAKKNSRNNSSINTRIVDDTKHGAANKVNKIAAFEEWRETWTGLHKVWHSTYRTPADPKVWKAATIAIDKNTGRIILTNRDLSHDLCSFTAVSPNPAGRSSQHMVLGCHQWAEGRGEILRQAKDRSYEAMMKSPYVNNIDSHLHGPRGHLIGLNEIKSKLNK</sequence>
<dbReference type="Proteomes" id="UP000030854">
    <property type="component" value="Unassembled WGS sequence"/>
</dbReference>
<gene>
    <name evidence="2" type="ORF">EV44_g3271</name>
</gene>
<proteinExistence type="predicted"/>
<organism evidence="2 3">
    <name type="scientific">Uncinula necator</name>
    <name type="common">Grape powdery mildew</name>
    <dbReference type="NCBI Taxonomy" id="52586"/>
    <lineage>
        <taxon>Eukaryota</taxon>
        <taxon>Fungi</taxon>
        <taxon>Dikarya</taxon>
        <taxon>Ascomycota</taxon>
        <taxon>Pezizomycotina</taxon>
        <taxon>Leotiomycetes</taxon>
        <taxon>Erysiphales</taxon>
        <taxon>Erysiphaceae</taxon>
        <taxon>Erysiphe</taxon>
    </lineage>
</organism>
<protein>
    <submittedName>
        <fullName evidence="2">Uncharacterized protein</fullName>
    </submittedName>
</protein>